<dbReference type="InterPro" id="IPR017905">
    <property type="entry name" value="ERV/ALR_sulphydryl_oxidase"/>
</dbReference>
<dbReference type="InterPro" id="IPR036774">
    <property type="entry name" value="ERV/ALR_sulphydryl_oxid_sf"/>
</dbReference>
<comment type="catalytic activity">
    <reaction evidence="6">
        <text>2 R'C(R)SH + O2 = R'C(R)S-S(R)CR' + H2O2</text>
        <dbReference type="Rhea" id="RHEA:17357"/>
        <dbReference type="ChEBI" id="CHEBI:15379"/>
        <dbReference type="ChEBI" id="CHEBI:16240"/>
        <dbReference type="ChEBI" id="CHEBI:16520"/>
        <dbReference type="ChEBI" id="CHEBI:17412"/>
        <dbReference type="EC" id="1.8.3.2"/>
    </reaction>
    <physiologicalReaction direction="left-to-right" evidence="6">
        <dbReference type="Rhea" id="RHEA:17358"/>
    </physiologicalReaction>
</comment>
<keyword evidence="3 8" id="KW-0274">FAD</keyword>
<feature type="compositionally biased region" description="Basic and acidic residues" evidence="9">
    <location>
        <begin position="260"/>
        <end position="271"/>
    </location>
</feature>
<evidence type="ECO:0000256" key="1">
    <source>
        <dbReference type="ARBA" id="ARBA00001974"/>
    </source>
</evidence>
<dbReference type="GO" id="GO:0005739">
    <property type="term" value="C:mitochondrion"/>
    <property type="evidence" value="ECO:0007669"/>
    <property type="project" value="TreeGrafter"/>
</dbReference>
<evidence type="ECO:0000313" key="12">
    <source>
        <dbReference type="Proteomes" id="UP000275267"/>
    </source>
</evidence>
<feature type="region of interest" description="Disordered" evidence="9">
    <location>
        <begin position="204"/>
        <end position="223"/>
    </location>
</feature>
<dbReference type="Pfam" id="PF04777">
    <property type="entry name" value="Evr1_Alr"/>
    <property type="match status" value="1"/>
</dbReference>
<comment type="cofactor">
    <cofactor evidence="1 8">
        <name>FAD</name>
        <dbReference type="ChEBI" id="CHEBI:57692"/>
    </cofactor>
</comment>
<dbReference type="EMBL" id="PQIB02000005">
    <property type="protein sequence ID" value="RLN19032.1"/>
    <property type="molecule type" value="Genomic_DNA"/>
</dbReference>
<keyword evidence="5" id="KW-1015">Disulfide bond</keyword>
<dbReference type="Gene3D" id="1.20.120.310">
    <property type="entry name" value="ERV/ALR sulfhydryl oxidase domain"/>
    <property type="match status" value="1"/>
</dbReference>
<dbReference type="PANTHER" id="PTHR12645">
    <property type="entry name" value="ALR/ERV"/>
    <property type="match status" value="1"/>
</dbReference>
<comment type="function">
    <text evidence="7">FAD-dependent sulfhydryl oxidase that catalyzes disulfide bond formation. Oxidizes thioredoxin in vitro. Required for the import and folding of small cysteine-containing proteins in the mitochondrial intermembrane space, and can act independently of the oxidoreductase MIA40. Can oxidize the cytochrome c oxidase assembly protein COX19, a typical substrate of MIA40.</text>
</comment>
<dbReference type="EC" id="1.8.3.2" evidence="8"/>
<reference evidence="12" key="1">
    <citation type="journal article" date="2019" name="Nat. Commun.">
        <title>The genome of broomcorn millet.</title>
        <authorList>
            <person name="Zou C."/>
            <person name="Miki D."/>
            <person name="Li D."/>
            <person name="Tang Q."/>
            <person name="Xiao L."/>
            <person name="Rajput S."/>
            <person name="Deng P."/>
            <person name="Jia W."/>
            <person name="Huang R."/>
            <person name="Zhang M."/>
            <person name="Sun Y."/>
            <person name="Hu J."/>
            <person name="Fu X."/>
            <person name="Schnable P.S."/>
            <person name="Li F."/>
            <person name="Zhang H."/>
            <person name="Feng B."/>
            <person name="Zhu X."/>
            <person name="Liu R."/>
            <person name="Schnable J.C."/>
            <person name="Zhu J.-K."/>
            <person name="Zhang H."/>
        </authorList>
    </citation>
    <scope>NUCLEOTIDE SEQUENCE [LARGE SCALE GENOMIC DNA]</scope>
</reference>
<accession>A0A3L6SG11</accession>
<evidence type="ECO:0000256" key="8">
    <source>
        <dbReference type="RuleBase" id="RU371123"/>
    </source>
</evidence>
<evidence type="ECO:0000256" key="2">
    <source>
        <dbReference type="ARBA" id="ARBA00022630"/>
    </source>
</evidence>
<keyword evidence="2 8" id="KW-0285">Flavoprotein</keyword>
<dbReference type="GO" id="GO:0050660">
    <property type="term" value="F:flavin adenine dinucleotide binding"/>
    <property type="evidence" value="ECO:0007669"/>
    <property type="project" value="TreeGrafter"/>
</dbReference>
<dbReference type="SUPFAM" id="SSF69000">
    <property type="entry name" value="FAD-dependent thiol oxidase"/>
    <property type="match status" value="1"/>
</dbReference>
<dbReference type="STRING" id="4540.A0A3L6SG11"/>
<evidence type="ECO:0000259" key="10">
    <source>
        <dbReference type="PROSITE" id="PS51324"/>
    </source>
</evidence>
<dbReference type="FunFam" id="1.20.120.310:FF:000002">
    <property type="entry name" value="Sulfhydryl oxidase"/>
    <property type="match status" value="1"/>
</dbReference>
<organism evidence="11 12">
    <name type="scientific">Panicum miliaceum</name>
    <name type="common">Proso millet</name>
    <name type="synonym">Broomcorn millet</name>
    <dbReference type="NCBI Taxonomy" id="4540"/>
    <lineage>
        <taxon>Eukaryota</taxon>
        <taxon>Viridiplantae</taxon>
        <taxon>Streptophyta</taxon>
        <taxon>Embryophyta</taxon>
        <taxon>Tracheophyta</taxon>
        <taxon>Spermatophyta</taxon>
        <taxon>Magnoliopsida</taxon>
        <taxon>Liliopsida</taxon>
        <taxon>Poales</taxon>
        <taxon>Poaceae</taxon>
        <taxon>PACMAD clade</taxon>
        <taxon>Panicoideae</taxon>
        <taxon>Panicodae</taxon>
        <taxon>Paniceae</taxon>
        <taxon>Panicinae</taxon>
        <taxon>Panicum</taxon>
        <taxon>Panicum sect. Panicum</taxon>
    </lineage>
</organism>
<evidence type="ECO:0000256" key="5">
    <source>
        <dbReference type="ARBA" id="ARBA00023157"/>
    </source>
</evidence>
<dbReference type="AlphaFoldDB" id="A0A3L6SG11"/>
<dbReference type="OrthoDB" id="17199at2759"/>
<sequence>MPLPGWNPLAPVLQTVAAFSRHLLIAPDAGPDDHRLRPLLSLSLSPPPPPSVPPEILKAMNAQEKDAKPAPLTKEEVGRATWMLLHTIAAQFPDEPTRQQKRDAKELMHIISRLYPCKECADHFKEVLKANPVQAGSQAEFSQWLCYVHNVVNRSLGKPIFPCQRVTARWDPGYGSIELNGRKLKERYSFTIRKTRELENIRTDDYQPVDPSPSSKATIRPGPIEHGAPILPYVPRYPPPSGFCSSAPGGGRVGGAPLKSKGDSEGAGREPAWKVAEVIETDSRTPRGPYLSVKLAHMGGGAFCLVELEHRSRRGAHDGCCRLHAATFRLHLVRQERGAAERRARCSSHRLLLSNKFI</sequence>
<protein>
    <recommendedName>
        <fullName evidence="8">Sulfhydryl oxidase</fullName>
        <ecNumber evidence="8">1.8.3.2</ecNumber>
    </recommendedName>
</protein>
<proteinExistence type="predicted"/>
<gene>
    <name evidence="11" type="ORF">C2845_PM02G33940</name>
</gene>
<keyword evidence="4 8" id="KW-0560">Oxidoreductase</keyword>
<feature type="region of interest" description="Disordered" evidence="9">
    <location>
        <begin position="245"/>
        <end position="271"/>
    </location>
</feature>
<evidence type="ECO:0000313" key="11">
    <source>
        <dbReference type="EMBL" id="RLN19032.1"/>
    </source>
</evidence>
<name>A0A3L6SG11_PANMI</name>
<dbReference type="PROSITE" id="PS51324">
    <property type="entry name" value="ERV_ALR"/>
    <property type="match status" value="1"/>
</dbReference>
<evidence type="ECO:0000256" key="4">
    <source>
        <dbReference type="ARBA" id="ARBA00023002"/>
    </source>
</evidence>
<keyword evidence="12" id="KW-1185">Reference proteome</keyword>
<dbReference type="Proteomes" id="UP000275267">
    <property type="component" value="Unassembled WGS sequence"/>
</dbReference>
<evidence type="ECO:0000256" key="9">
    <source>
        <dbReference type="SAM" id="MobiDB-lite"/>
    </source>
</evidence>
<evidence type="ECO:0000256" key="6">
    <source>
        <dbReference type="ARBA" id="ARBA00052964"/>
    </source>
</evidence>
<evidence type="ECO:0000256" key="3">
    <source>
        <dbReference type="ARBA" id="ARBA00022827"/>
    </source>
</evidence>
<dbReference type="InterPro" id="IPR039799">
    <property type="entry name" value="ALR/ERV"/>
</dbReference>
<evidence type="ECO:0000256" key="7">
    <source>
        <dbReference type="ARBA" id="ARBA00054445"/>
    </source>
</evidence>
<comment type="caution">
    <text evidence="11">The sequence shown here is derived from an EMBL/GenBank/DDBJ whole genome shotgun (WGS) entry which is preliminary data.</text>
</comment>
<feature type="domain" description="ERV/ALR sulfhydryl oxidase" evidence="10">
    <location>
        <begin position="70"/>
        <end position="170"/>
    </location>
</feature>
<dbReference type="PANTHER" id="PTHR12645:SF0">
    <property type="entry name" value="FAD-LINKED SULFHYDRYL OXIDASE ALR"/>
    <property type="match status" value="1"/>
</dbReference>
<dbReference type="GO" id="GO:0016971">
    <property type="term" value="F:flavin-dependent sulfhydryl oxidase activity"/>
    <property type="evidence" value="ECO:0007669"/>
    <property type="project" value="InterPro"/>
</dbReference>